<evidence type="ECO:0000259" key="1">
    <source>
        <dbReference type="SMART" id="SM00460"/>
    </source>
</evidence>
<sequence length="277" mass="31614">WVTTDGIVLREEFHDGFKSVLETEPVATDLGEEVFPVSSFIKWSLIRPEHEIVRPRNLERIKLTISGMSSSDLIPKDHRQNVLMTKKITKDAYASTIMIESELPSFEKTAHFPVPIKDLDRDRLLGPSPEVQVNHPEILNLSSLLAEGQTDSWRLARIINRWVYDNMEKSLVDTVTAVDALRERRGECQSHTYLFTALARAAGIPTKIVNGLVYSEDYGSFVYHAWPEVFVGQWRALDPTLGQDRVDATHIKLTENEREDPFKLMKFIGQIGIEIIE</sequence>
<feature type="non-terminal residue" evidence="2">
    <location>
        <position position="1"/>
    </location>
</feature>
<accession>A0A382VEJ6</accession>
<proteinExistence type="predicted"/>
<feature type="domain" description="Transglutaminase-like" evidence="1">
    <location>
        <begin position="180"/>
        <end position="241"/>
    </location>
</feature>
<gene>
    <name evidence="2" type="ORF">METZ01_LOCUS397145</name>
</gene>
<dbReference type="PANTHER" id="PTHR33490">
    <property type="entry name" value="BLR5614 PROTEIN-RELATED"/>
    <property type="match status" value="1"/>
</dbReference>
<name>A0A382VEJ6_9ZZZZ</name>
<dbReference type="SMART" id="SM00460">
    <property type="entry name" value="TGc"/>
    <property type="match status" value="1"/>
</dbReference>
<reference evidence="2" key="1">
    <citation type="submission" date="2018-05" db="EMBL/GenBank/DDBJ databases">
        <authorList>
            <person name="Lanie J.A."/>
            <person name="Ng W.-L."/>
            <person name="Kazmierczak K.M."/>
            <person name="Andrzejewski T.M."/>
            <person name="Davidsen T.M."/>
            <person name="Wayne K.J."/>
            <person name="Tettelin H."/>
            <person name="Glass J.I."/>
            <person name="Rusch D."/>
            <person name="Podicherti R."/>
            <person name="Tsui H.-C.T."/>
            <person name="Winkler M.E."/>
        </authorList>
    </citation>
    <scope>NUCLEOTIDE SEQUENCE</scope>
</reference>
<protein>
    <recommendedName>
        <fullName evidence="1">Transglutaminase-like domain-containing protein</fullName>
    </recommendedName>
</protein>
<evidence type="ECO:0000313" key="2">
    <source>
        <dbReference type="EMBL" id="SVD44291.1"/>
    </source>
</evidence>
<dbReference type="Pfam" id="PF01841">
    <property type="entry name" value="Transglut_core"/>
    <property type="match status" value="1"/>
</dbReference>
<dbReference type="InterPro" id="IPR038765">
    <property type="entry name" value="Papain-like_cys_pep_sf"/>
</dbReference>
<dbReference type="Gene3D" id="3.10.620.30">
    <property type="match status" value="1"/>
</dbReference>
<dbReference type="InterPro" id="IPR002931">
    <property type="entry name" value="Transglutaminase-like"/>
</dbReference>
<dbReference type="PANTHER" id="PTHR33490:SF3">
    <property type="entry name" value="CONSERVED INTEGRAL MEMBRANE PROTEIN"/>
    <property type="match status" value="1"/>
</dbReference>
<dbReference type="EMBL" id="UINC01150958">
    <property type="protein sequence ID" value="SVD44291.1"/>
    <property type="molecule type" value="Genomic_DNA"/>
</dbReference>
<dbReference type="AlphaFoldDB" id="A0A382VEJ6"/>
<dbReference type="SUPFAM" id="SSF54001">
    <property type="entry name" value="Cysteine proteinases"/>
    <property type="match status" value="1"/>
</dbReference>
<organism evidence="2">
    <name type="scientific">marine metagenome</name>
    <dbReference type="NCBI Taxonomy" id="408172"/>
    <lineage>
        <taxon>unclassified sequences</taxon>
        <taxon>metagenomes</taxon>
        <taxon>ecological metagenomes</taxon>
    </lineage>
</organism>